<accession>A0A4S8K2X9</accession>
<organism evidence="2 3">
    <name type="scientific">Musa balbisiana</name>
    <name type="common">Banana</name>
    <dbReference type="NCBI Taxonomy" id="52838"/>
    <lineage>
        <taxon>Eukaryota</taxon>
        <taxon>Viridiplantae</taxon>
        <taxon>Streptophyta</taxon>
        <taxon>Embryophyta</taxon>
        <taxon>Tracheophyta</taxon>
        <taxon>Spermatophyta</taxon>
        <taxon>Magnoliopsida</taxon>
        <taxon>Liliopsida</taxon>
        <taxon>Zingiberales</taxon>
        <taxon>Musaceae</taxon>
        <taxon>Musa</taxon>
    </lineage>
</organism>
<dbReference type="EMBL" id="PYDT01000002">
    <property type="protein sequence ID" value="THU69124.1"/>
    <property type="molecule type" value="Genomic_DNA"/>
</dbReference>
<feature type="region of interest" description="Disordered" evidence="1">
    <location>
        <begin position="54"/>
        <end position="91"/>
    </location>
</feature>
<gene>
    <name evidence="2" type="ORF">C4D60_Mb08t11120</name>
</gene>
<keyword evidence="3" id="KW-1185">Reference proteome</keyword>
<feature type="region of interest" description="Disordered" evidence="1">
    <location>
        <begin position="1"/>
        <end position="27"/>
    </location>
</feature>
<evidence type="ECO:0000313" key="2">
    <source>
        <dbReference type="EMBL" id="THU69124.1"/>
    </source>
</evidence>
<comment type="caution">
    <text evidence="2">The sequence shown here is derived from an EMBL/GenBank/DDBJ whole genome shotgun (WGS) entry which is preliminary data.</text>
</comment>
<feature type="compositionally biased region" description="Basic and acidic residues" evidence="1">
    <location>
        <begin position="70"/>
        <end position="81"/>
    </location>
</feature>
<dbReference type="Proteomes" id="UP000317650">
    <property type="component" value="Chromosome 8"/>
</dbReference>
<dbReference type="AlphaFoldDB" id="A0A4S8K2X9"/>
<proteinExistence type="predicted"/>
<reference evidence="2 3" key="1">
    <citation type="journal article" date="2019" name="Nat. Plants">
        <title>Genome sequencing of Musa balbisiana reveals subgenome evolution and function divergence in polyploid bananas.</title>
        <authorList>
            <person name="Yao X."/>
        </authorList>
    </citation>
    <scope>NUCLEOTIDE SEQUENCE [LARGE SCALE GENOMIC DNA]</scope>
    <source>
        <strain evidence="3">cv. DH-PKW</strain>
        <tissue evidence="2">Leaves</tissue>
    </source>
</reference>
<evidence type="ECO:0000313" key="3">
    <source>
        <dbReference type="Proteomes" id="UP000317650"/>
    </source>
</evidence>
<evidence type="ECO:0000256" key="1">
    <source>
        <dbReference type="SAM" id="MobiDB-lite"/>
    </source>
</evidence>
<sequence length="197" mass="22108">MRKGKGKGKGVGISARREQGAGDFRLLVGPEKKPDQIWEATASSCCCRCCCRKREKGREQEQEQQLQQKQRREERRNDIKGRRSKANQSEAKITYIGPRESECWSAKPSNLVPRATELGTRDFCARFLPLPLLQDRCFIAGQSKSPNWRGEGKGTGETGLLPKIARLGSFGRCPAPDGRPERMRALLGCTEVFLFLP</sequence>
<protein>
    <submittedName>
        <fullName evidence="2">Uncharacterized protein</fullName>
    </submittedName>
</protein>
<name>A0A4S8K2X9_MUSBA</name>